<evidence type="ECO:0000256" key="5">
    <source>
        <dbReference type="ARBA" id="ARBA00022448"/>
    </source>
</evidence>
<dbReference type="OMA" id="IPHACSG"/>
<reference evidence="16" key="3">
    <citation type="submission" date="2025-09" db="UniProtKB">
        <authorList>
            <consortium name="Ensembl"/>
        </authorList>
    </citation>
    <scope>IDENTIFICATION</scope>
</reference>
<evidence type="ECO:0000256" key="9">
    <source>
        <dbReference type="ARBA" id="ARBA00022927"/>
    </source>
</evidence>
<dbReference type="GO" id="GO:0051639">
    <property type="term" value="P:actin filament network formation"/>
    <property type="evidence" value="ECO:0007669"/>
    <property type="project" value="TreeGrafter"/>
</dbReference>
<dbReference type="PANTHER" id="PTHR21345">
    <property type="entry name" value="SPIRE"/>
    <property type="match status" value="1"/>
</dbReference>
<dbReference type="eggNOG" id="ENOG502QQPN">
    <property type="taxonomic scope" value="Eukaryota"/>
</dbReference>
<dbReference type="GO" id="GO:0048193">
    <property type="term" value="P:Golgi vesicle transport"/>
    <property type="evidence" value="ECO:0007669"/>
    <property type="project" value="TreeGrafter"/>
</dbReference>
<reference evidence="17" key="1">
    <citation type="submission" date="2011-03" db="EMBL/GenBank/DDBJ databases">
        <title>Version 3 of the genome sequence of Otolemur garnettii (Bushbaby).</title>
        <authorList>
            <consortium name="The Broad Institute Genome Sequencing Platform"/>
            <person name="Di Palma F."/>
            <person name="Johnson J."/>
            <person name="Lander E.S."/>
            <person name="Lindblad-Toh K."/>
            <person name="Jaffe D.B."/>
            <person name="Gnerre S."/>
            <person name="MacCallum I."/>
            <person name="Przybylski D."/>
            <person name="Ribeiro F.J."/>
            <person name="Burton J.N."/>
            <person name="Walker B.J."/>
            <person name="Sharpe T."/>
            <person name="Hall G."/>
        </authorList>
    </citation>
    <scope>NUCLEOTIDE SEQUENCE [LARGE SCALE GENOMIC DNA]</scope>
</reference>
<dbReference type="GO" id="GO:0008017">
    <property type="term" value="F:microtubule binding"/>
    <property type="evidence" value="ECO:0007669"/>
    <property type="project" value="TreeGrafter"/>
</dbReference>
<dbReference type="EMBL" id="AAQR03166462">
    <property type="status" value="NOT_ANNOTATED_CDS"/>
    <property type="molecule type" value="Genomic_DNA"/>
</dbReference>
<evidence type="ECO:0000313" key="16">
    <source>
        <dbReference type="Ensembl" id="ENSOGAP00000004376.2"/>
    </source>
</evidence>
<name>H0WQW2_OTOGA</name>
<evidence type="ECO:0000256" key="2">
    <source>
        <dbReference type="ARBA" id="ARBA00004245"/>
    </source>
</evidence>
<dbReference type="Gene3D" id="1.10.510.10">
    <property type="entry name" value="Transferase(Phosphotransferase) domain 1"/>
    <property type="match status" value="1"/>
</dbReference>
<dbReference type="Ensembl" id="ENSOGAT00000004905.2">
    <property type="protein sequence ID" value="ENSOGAP00000004376.2"/>
    <property type="gene ID" value="ENSOGAG00000004901.2"/>
</dbReference>
<dbReference type="PANTHER" id="PTHR21345:SF5">
    <property type="entry name" value="PROTEIN SPIRE HOMOLOG 2"/>
    <property type="match status" value="1"/>
</dbReference>
<keyword evidence="7" id="KW-0963">Cytoplasm</keyword>
<dbReference type="Proteomes" id="UP000005225">
    <property type="component" value="Unassembled WGS sequence"/>
</dbReference>
<dbReference type="GO" id="GO:0051295">
    <property type="term" value="P:establishment of meiotic spindle localization"/>
    <property type="evidence" value="ECO:0007669"/>
    <property type="project" value="Ensembl"/>
</dbReference>
<dbReference type="EMBL" id="AAQR03166463">
    <property type="status" value="NOT_ANNOTATED_CDS"/>
    <property type="molecule type" value="Genomic_DNA"/>
</dbReference>
<keyword evidence="17" id="KW-1185">Reference proteome</keyword>
<evidence type="ECO:0000256" key="10">
    <source>
        <dbReference type="ARBA" id="ARBA00023136"/>
    </source>
</evidence>
<evidence type="ECO:0000313" key="17">
    <source>
        <dbReference type="Proteomes" id="UP000005225"/>
    </source>
</evidence>
<keyword evidence="13" id="KW-0968">Cytoplasmic vesicle</keyword>
<feature type="domain" description="KIND" evidence="15">
    <location>
        <begin position="22"/>
        <end position="203"/>
    </location>
</feature>
<dbReference type="STRING" id="30611.ENSOGAP00000004376"/>
<keyword evidence="10" id="KW-0472">Membrane</keyword>
<dbReference type="GO" id="GO:0032154">
    <property type="term" value="C:cleavage furrow"/>
    <property type="evidence" value="ECO:0007669"/>
    <property type="project" value="Ensembl"/>
</dbReference>
<keyword evidence="6" id="KW-1003">Cell membrane</keyword>
<keyword evidence="11" id="KW-0009">Actin-binding</keyword>
<dbReference type="SMART" id="SM00750">
    <property type="entry name" value="KIND"/>
    <property type="match status" value="1"/>
</dbReference>
<dbReference type="GO" id="GO:0005856">
    <property type="term" value="C:cytoskeleton"/>
    <property type="evidence" value="ECO:0007669"/>
    <property type="project" value="UniProtKB-SubCell"/>
</dbReference>
<sequence length="713" mass="80134">MARASGAGGVGGAAGRPEPWELSLEEVLKAYEQPINEEQAWAVCFQGCRGLRGARGRRRIRDTADILLRGDGSVSARPEPAGEAGPGCVLALWEAKMVQSLGFAIYRALDWGLDESEERELSPQLERLIDLMASSDHDDSGCGVADEGYGGPEEEEETESSPRAVRTFTQAMQLCAARLTDPRGAQAHYQAVCRALFVETLELRAFLARVREAKEMLQKLREDEPQVEKPQAELDKLGHTDWARLWVQLMRELRHGVKLRKVQEHEFNPLPTEFQLTPFEMLMQDIRARNYKLRKVMVDGDIPPRVKKDAHELILDFIRSRPPLKQVSERQLRPLPQKQRTLHEKILEEIRQQRRLRPVGSEGWAARGFGSLPCILDACSGDARSTSCINLSVPDAGSSTQRPRPRVLLKAPTLAEMEEMNTSEEEESPCGEVTLKRDRSFSEHDLAQLRSEVASGLQPATQPPGETEPRLRADSVHTWRPSTQDQGKYFLSLSPPFSLGSVNLGSMEDRAETSVVPETKHLWLEFSHPVESLALTVEEVMDVRRVLVKAEMEKFLQNKELFTGLKKGKICCCCRTKFPLFSWPPTCLFCKSPLASADQLLMKMPSKKFAHIPVYTLGFESPQGTSTAKTTPTPRRDAFQSLKGQQWRSVEEEFPHIYTHGSVLKDVCSDCTSFVADVVCSSRKSVDVLNTTPQRSRQTQSLYIPNTRTLDFK</sequence>
<protein>
    <submittedName>
        <fullName evidence="16">Spire type actin nucleation factor 2</fullName>
    </submittedName>
</protein>
<dbReference type="InterPro" id="IPR029901">
    <property type="entry name" value="Spire"/>
</dbReference>
<dbReference type="GO" id="GO:0015031">
    <property type="term" value="P:protein transport"/>
    <property type="evidence" value="ECO:0007669"/>
    <property type="project" value="UniProtKB-KW"/>
</dbReference>
<dbReference type="GO" id="GO:0030041">
    <property type="term" value="P:actin filament polymerization"/>
    <property type="evidence" value="ECO:0007669"/>
    <property type="project" value="TreeGrafter"/>
</dbReference>
<evidence type="ECO:0000256" key="1">
    <source>
        <dbReference type="ARBA" id="ARBA00004180"/>
    </source>
</evidence>
<dbReference type="HOGENOM" id="CLU_018839_1_1_1"/>
<proteinExistence type="inferred from homology"/>
<dbReference type="GO" id="GO:0040038">
    <property type="term" value="P:polar body extrusion after meiotic divisions"/>
    <property type="evidence" value="ECO:0007669"/>
    <property type="project" value="Ensembl"/>
</dbReference>
<accession>H0WQW2</accession>
<dbReference type="GO" id="GO:0045010">
    <property type="term" value="P:actin nucleation"/>
    <property type="evidence" value="ECO:0007669"/>
    <property type="project" value="InterPro"/>
</dbReference>
<keyword evidence="12" id="KW-0206">Cytoskeleton</keyword>
<evidence type="ECO:0000256" key="6">
    <source>
        <dbReference type="ARBA" id="ARBA00022475"/>
    </source>
</evidence>
<dbReference type="AlphaFoldDB" id="H0WQW2"/>
<dbReference type="EMBL" id="AAQR03166465">
    <property type="status" value="NOT_ANNOTATED_CDS"/>
    <property type="molecule type" value="Genomic_DNA"/>
</dbReference>
<dbReference type="CDD" id="cd22186">
    <property type="entry name" value="WH2_Spire1-2_r3"/>
    <property type="match status" value="1"/>
</dbReference>
<keyword evidence="9" id="KW-0653">Protein transport</keyword>
<dbReference type="FunCoup" id="H0WQW2">
    <property type="interactions" value="384"/>
</dbReference>
<dbReference type="GO" id="GO:0070649">
    <property type="term" value="P:formin-nucleated actin cable assembly"/>
    <property type="evidence" value="ECO:0007669"/>
    <property type="project" value="Ensembl"/>
</dbReference>
<evidence type="ECO:0000259" key="15">
    <source>
        <dbReference type="PROSITE" id="PS51377"/>
    </source>
</evidence>
<evidence type="ECO:0000256" key="13">
    <source>
        <dbReference type="ARBA" id="ARBA00023329"/>
    </source>
</evidence>
<dbReference type="EMBL" id="AAQR03166464">
    <property type="status" value="NOT_ANNOTATED_CDS"/>
    <property type="molecule type" value="Genomic_DNA"/>
</dbReference>
<evidence type="ECO:0000256" key="3">
    <source>
        <dbReference type="ARBA" id="ARBA00004413"/>
    </source>
</evidence>
<evidence type="ECO:0000256" key="12">
    <source>
        <dbReference type="ARBA" id="ARBA00023212"/>
    </source>
</evidence>
<evidence type="ECO:0000256" key="14">
    <source>
        <dbReference type="SAM" id="MobiDB-lite"/>
    </source>
</evidence>
<reference evidence="16" key="2">
    <citation type="submission" date="2025-08" db="UniProtKB">
        <authorList>
            <consortium name="Ensembl"/>
        </authorList>
    </citation>
    <scope>IDENTIFICATION</scope>
</reference>
<dbReference type="EMBL" id="AAQR03166460">
    <property type="status" value="NOT_ANNOTATED_CDS"/>
    <property type="molecule type" value="Genomic_DNA"/>
</dbReference>
<dbReference type="GO" id="GO:0036089">
    <property type="term" value="P:cleavage furrow formation"/>
    <property type="evidence" value="ECO:0007669"/>
    <property type="project" value="Ensembl"/>
</dbReference>
<evidence type="ECO:0000256" key="11">
    <source>
        <dbReference type="ARBA" id="ARBA00023203"/>
    </source>
</evidence>
<evidence type="ECO:0000256" key="4">
    <source>
        <dbReference type="ARBA" id="ARBA00010956"/>
    </source>
</evidence>
<organism evidence="16 17">
    <name type="scientific">Otolemur garnettii</name>
    <name type="common">Small-eared galago</name>
    <name type="synonym">Garnett's greater bushbaby</name>
    <dbReference type="NCBI Taxonomy" id="30611"/>
    <lineage>
        <taxon>Eukaryota</taxon>
        <taxon>Metazoa</taxon>
        <taxon>Chordata</taxon>
        <taxon>Craniata</taxon>
        <taxon>Vertebrata</taxon>
        <taxon>Euteleostomi</taxon>
        <taxon>Mammalia</taxon>
        <taxon>Eutheria</taxon>
        <taxon>Euarchontoglires</taxon>
        <taxon>Primates</taxon>
        <taxon>Strepsirrhini</taxon>
        <taxon>Lorisiformes</taxon>
        <taxon>Galagidae</taxon>
        <taxon>Otolemur</taxon>
    </lineage>
</organism>
<feature type="region of interest" description="Disordered" evidence="14">
    <location>
        <begin position="134"/>
        <end position="163"/>
    </location>
</feature>
<dbReference type="GO" id="GO:0003779">
    <property type="term" value="F:actin binding"/>
    <property type="evidence" value="ECO:0007669"/>
    <property type="project" value="UniProtKB-KW"/>
</dbReference>
<feature type="region of interest" description="Disordered" evidence="14">
    <location>
        <begin position="453"/>
        <end position="472"/>
    </location>
</feature>
<dbReference type="Pfam" id="PF16474">
    <property type="entry name" value="KIND"/>
    <property type="match status" value="1"/>
</dbReference>
<evidence type="ECO:0000256" key="7">
    <source>
        <dbReference type="ARBA" id="ARBA00022490"/>
    </source>
</evidence>
<dbReference type="EMBL" id="AAQR03166459">
    <property type="status" value="NOT_ANNOTATED_CDS"/>
    <property type="molecule type" value="Genomic_DNA"/>
</dbReference>
<evidence type="ECO:0000256" key="8">
    <source>
        <dbReference type="ARBA" id="ARBA00022737"/>
    </source>
</evidence>
<dbReference type="GO" id="GO:0005938">
    <property type="term" value="C:cell cortex"/>
    <property type="evidence" value="ECO:0007669"/>
    <property type="project" value="Ensembl"/>
</dbReference>
<comment type="subcellular location">
    <subcellularLocation>
        <location evidence="3">Cell membrane</location>
        <topology evidence="3">Peripheral membrane protein</topology>
        <orientation evidence="3">Cytoplasmic side</orientation>
    </subcellularLocation>
    <subcellularLocation>
        <location evidence="2">Cytoplasm</location>
        <location evidence="2">Cytoskeleton</location>
    </subcellularLocation>
    <subcellularLocation>
        <location evidence="1">Cytoplasmic vesicle membrane</location>
        <topology evidence="1">Peripheral membrane protein</topology>
        <orientation evidence="1">Cytoplasmic side</orientation>
    </subcellularLocation>
</comment>
<dbReference type="CDD" id="cd22065">
    <property type="entry name" value="WH2_Spire_1-2_r1"/>
    <property type="match status" value="1"/>
</dbReference>
<keyword evidence="5" id="KW-0813">Transport</keyword>
<dbReference type="EMBL" id="AAQR03166461">
    <property type="status" value="NOT_ANNOTATED_CDS"/>
    <property type="molecule type" value="Genomic_DNA"/>
</dbReference>
<dbReference type="InParanoid" id="H0WQW2"/>
<keyword evidence="8" id="KW-0677">Repeat</keyword>
<comment type="similarity">
    <text evidence="4">Belongs to the spire family.</text>
</comment>
<dbReference type="GO" id="GO:0030659">
    <property type="term" value="C:cytoplasmic vesicle membrane"/>
    <property type="evidence" value="ECO:0007669"/>
    <property type="project" value="UniProtKB-SubCell"/>
</dbReference>
<dbReference type="PROSITE" id="PS51377">
    <property type="entry name" value="KIND"/>
    <property type="match status" value="1"/>
</dbReference>
<dbReference type="InterPro" id="IPR011019">
    <property type="entry name" value="KIND_dom"/>
</dbReference>
<dbReference type="CDD" id="cd22079">
    <property type="entry name" value="WH2_Spire2_r2"/>
    <property type="match status" value="1"/>
</dbReference>
<dbReference type="GeneTree" id="ENSGT00390000003058"/>
<dbReference type="GO" id="GO:2000781">
    <property type="term" value="P:positive regulation of double-strand break repair"/>
    <property type="evidence" value="ECO:0007669"/>
    <property type="project" value="Ensembl"/>
</dbReference>
<dbReference type="EMBL" id="AAQR03166466">
    <property type="status" value="NOT_ANNOTATED_CDS"/>
    <property type="molecule type" value="Genomic_DNA"/>
</dbReference>